<evidence type="ECO:0000313" key="3">
    <source>
        <dbReference type="Proteomes" id="UP001243844"/>
    </source>
</evidence>
<feature type="transmembrane region" description="Helical" evidence="1">
    <location>
        <begin position="7"/>
        <end position="27"/>
    </location>
</feature>
<gene>
    <name evidence="2" type="ORF">RFH47_07790</name>
</gene>
<feature type="transmembrane region" description="Helical" evidence="1">
    <location>
        <begin position="103"/>
        <end position="122"/>
    </location>
</feature>
<keyword evidence="1" id="KW-1133">Transmembrane helix</keyword>
<evidence type="ECO:0000313" key="2">
    <source>
        <dbReference type="EMBL" id="MDQ8935627.1"/>
    </source>
</evidence>
<evidence type="ECO:0000256" key="1">
    <source>
        <dbReference type="SAM" id="Phobius"/>
    </source>
</evidence>
<proteinExistence type="predicted"/>
<evidence type="ECO:0008006" key="4">
    <source>
        <dbReference type="Google" id="ProtNLM"/>
    </source>
</evidence>
<sequence length="125" mass="14482">MKNFRYPLEIAISLILYFIVLTLSLAYLKKDNIDYTFQIIVTLLPVIPCLLTVMSVIRLITQLDELQRQIQLYALAFAFTGTALATFRYGFLENIGFPHFPIFMIWPVMATLWGVGVAIGIWRYR</sequence>
<dbReference type="EMBL" id="JAVIDL010000011">
    <property type="protein sequence ID" value="MDQ8935627.1"/>
    <property type="molecule type" value="Genomic_DNA"/>
</dbReference>
<reference evidence="2" key="1">
    <citation type="submission" date="2023-08" db="EMBL/GenBank/DDBJ databases">
        <title>Emergence of clinically-relevant ST2 carbapenem-resistant Acinetobacter baumannii strains in hospital sewages in Zhejiang, East of China.</title>
        <authorList>
            <person name="Kaichao C."/>
            <person name="Zhang R."/>
        </authorList>
    </citation>
    <scope>NUCLEOTIDE SEQUENCE</scope>
    <source>
        <strain evidence="2">M-RB-37</strain>
    </source>
</reference>
<organism evidence="2 3">
    <name type="scientific">Acinetobacter rudis</name>
    <dbReference type="NCBI Taxonomy" id="632955"/>
    <lineage>
        <taxon>Bacteria</taxon>
        <taxon>Pseudomonadati</taxon>
        <taxon>Pseudomonadota</taxon>
        <taxon>Gammaproteobacteria</taxon>
        <taxon>Moraxellales</taxon>
        <taxon>Moraxellaceae</taxon>
        <taxon>Acinetobacter</taxon>
    </lineage>
</organism>
<dbReference type="RefSeq" id="WP_308981347.1">
    <property type="nucleotide sequence ID" value="NZ_JAVIDL010000011.1"/>
</dbReference>
<dbReference type="AlphaFoldDB" id="A0AAW8J943"/>
<comment type="caution">
    <text evidence="2">The sequence shown here is derived from an EMBL/GenBank/DDBJ whole genome shotgun (WGS) entry which is preliminary data.</text>
</comment>
<keyword evidence="1" id="KW-0472">Membrane</keyword>
<accession>A0AAW8J943</accession>
<protein>
    <recommendedName>
        <fullName evidence="4">DUF3955 domain-containing protein</fullName>
    </recommendedName>
</protein>
<feature type="transmembrane region" description="Helical" evidence="1">
    <location>
        <begin position="72"/>
        <end position="91"/>
    </location>
</feature>
<keyword evidence="1" id="KW-0812">Transmembrane</keyword>
<name>A0AAW8J943_9GAMM</name>
<feature type="transmembrane region" description="Helical" evidence="1">
    <location>
        <begin position="39"/>
        <end position="60"/>
    </location>
</feature>
<dbReference type="Proteomes" id="UP001243844">
    <property type="component" value="Unassembled WGS sequence"/>
</dbReference>